<dbReference type="EMBL" id="JBHRSV010000019">
    <property type="protein sequence ID" value="MFC2926437.1"/>
    <property type="molecule type" value="Genomic_DNA"/>
</dbReference>
<evidence type="ECO:0000313" key="4">
    <source>
        <dbReference type="EMBL" id="MFC2926437.1"/>
    </source>
</evidence>
<dbReference type="Proteomes" id="UP001595379">
    <property type="component" value="Unassembled WGS sequence"/>
</dbReference>
<protein>
    <submittedName>
        <fullName evidence="4">MerR family DNA-binding transcriptional regulator</fullName>
    </submittedName>
</protein>
<dbReference type="InterPro" id="IPR000551">
    <property type="entry name" value="MerR-type_HTH_dom"/>
</dbReference>
<comment type="caution">
    <text evidence="4">The sequence shown here is derived from an EMBL/GenBank/DDBJ whole genome shotgun (WGS) entry which is preliminary data.</text>
</comment>
<organism evidence="4 5">
    <name type="scientific">Hyphobacterium vulgare</name>
    <dbReference type="NCBI Taxonomy" id="1736751"/>
    <lineage>
        <taxon>Bacteria</taxon>
        <taxon>Pseudomonadati</taxon>
        <taxon>Pseudomonadota</taxon>
        <taxon>Alphaproteobacteria</taxon>
        <taxon>Maricaulales</taxon>
        <taxon>Maricaulaceae</taxon>
        <taxon>Hyphobacterium</taxon>
    </lineage>
</organism>
<dbReference type="PANTHER" id="PTHR30204:SF58">
    <property type="entry name" value="HTH-TYPE TRANSCRIPTIONAL REGULATOR YFMP"/>
    <property type="match status" value="1"/>
</dbReference>
<keyword evidence="1 4" id="KW-0238">DNA-binding</keyword>
<keyword evidence="5" id="KW-1185">Reference proteome</keyword>
<evidence type="ECO:0000256" key="2">
    <source>
        <dbReference type="SAM" id="Coils"/>
    </source>
</evidence>
<sequence length="162" mass="18333">MIKPVSPASSFTIRDLSAEFGVTARALRFYEQKGLLTPDRKGAKRIYSAADRARLALILRGKRVGFSLDEIKEMLDLEAIDSGGRAHLLESVKRFRERIGDLERQREDIDAAIEELEAGCRWMEERLADREPSEDLRKRLRAFEALAEARMSAWTGAAPEPS</sequence>
<dbReference type="CDD" id="cd04776">
    <property type="entry name" value="HTH_GnyR"/>
    <property type="match status" value="1"/>
</dbReference>
<dbReference type="Pfam" id="PF13411">
    <property type="entry name" value="MerR_1"/>
    <property type="match status" value="1"/>
</dbReference>
<dbReference type="InterPro" id="IPR047057">
    <property type="entry name" value="MerR_fam"/>
</dbReference>
<gene>
    <name evidence="4" type="ORF">ACFOOR_10010</name>
</gene>
<dbReference type="RefSeq" id="WP_343164229.1">
    <property type="nucleotide sequence ID" value="NZ_JBHRSV010000019.1"/>
</dbReference>
<dbReference type="SUPFAM" id="SSF46955">
    <property type="entry name" value="Putative DNA-binding domain"/>
    <property type="match status" value="1"/>
</dbReference>
<proteinExistence type="predicted"/>
<dbReference type="Gene3D" id="1.10.1660.10">
    <property type="match status" value="1"/>
</dbReference>
<feature type="domain" description="HTH merR-type" evidence="3">
    <location>
        <begin position="10"/>
        <end position="77"/>
    </location>
</feature>
<evidence type="ECO:0000259" key="3">
    <source>
        <dbReference type="PROSITE" id="PS50937"/>
    </source>
</evidence>
<dbReference type="PROSITE" id="PS50937">
    <property type="entry name" value="HTH_MERR_2"/>
    <property type="match status" value="1"/>
</dbReference>
<dbReference type="InterPro" id="IPR009061">
    <property type="entry name" value="DNA-bd_dom_put_sf"/>
</dbReference>
<feature type="coiled-coil region" evidence="2">
    <location>
        <begin position="85"/>
        <end position="119"/>
    </location>
</feature>
<evidence type="ECO:0000256" key="1">
    <source>
        <dbReference type="ARBA" id="ARBA00023125"/>
    </source>
</evidence>
<dbReference type="GO" id="GO:0003677">
    <property type="term" value="F:DNA binding"/>
    <property type="evidence" value="ECO:0007669"/>
    <property type="project" value="UniProtKB-KW"/>
</dbReference>
<keyword evidence="2" id="KW-0175">Coiled coil</keyword>
<reference evidence="5" key="1">
    <citation type="journal article" date="2019" name="Int. J. Syst. Evol. Microbiol.">
        <title>The Global Catalogue of Microorganisms (GCM) 10K type strain sequencing project: providing services to taxonomists for standard genome sequencing and annotation.</title>
        <authorList>
            <consortium name="The Broad Institute Genomics Platform"/>
            <consortium name="The Broad Institute Genome Sequencing Center for Infectious Disease"/>
            <person name="Wu L."/>
            <person name="Ma J."/>
        </authorList>
    </citation>
    <scope>NUCLEOTIDE SEQUENCE [LARGE SCALE GENOMIC DNA]</scope>
    <source>
        <strain evidence="5">KCTC 52487</strain>
    </source>
</reference>
<accession>A0ABV6ZYG6</accession>
<dbReference type="PANTHER" id="PTHR30204">
    <property type="entry name" value="REDOX-CYCLING DRUG-SENSING TRANSCRIPTIONAL ACTIVATOR SOXR"/>
    <property type="match status" value="1"/>
</dbReference>
<dbReference type="SMART" id="SM00422">
    <property type="entry name" value="HTH_MERR"/>
    <property type="match status" value="1"/>
</dbReference>
<evidence type="ECO:0000313" key="5">
    <source>
        <dbReference type="Proteomes" id="UP001595379"/>
    </source>
</evidence>
<name>A0ABV6ZYG6_9PROT</name>